<feature type="transmembrane region" description="Helical" evidence="8">
    <location>
        <begin position="110"/>
        <end position="130"/>
    </location>
</feature>
<evidence type="ECO:0000256" key="8">
    <source>
        <dbReference type="SAM" id="Phobius"/>
    </source>
</evidence>
<dbReference type="EC" id="7.1.1.2" evidence="2"/>
<keyword evidence="5 8" id="KW-0472">Membrane</keyword>
<comment type="catalytic activity">
    <reaction evidence="7">
        <text>a ubiquinone + NADH + 5 H(+)(in) = a ubiquinol + NAD(+) + 4 H(+)(out)</text>
        <dbReference type="Rhea" id="RHEA:29091"/>
        <dbReference type="Rhea" id="RHEA-COMP:9565"/>
        <dbReference type="Rhea" id="RHEA-COMP:9566"/>
        <dbReference type="ChEBI" id="CHEBI:15378"/>
        <dbReference type="ChEBI" id="CHEBI:16389"/>
        <dbReference type="ChEBI" id="CHEBI:17976"/>
        <dbReference type="ChEBI" id="CHEBI:57540"/>
        <dbReference type="ChEBI" id="CHEBI:57945"/>
        <dbReference type="EC" id="7.1.1.2"/>
    </reaction>
</comment>
<evidence type="ECO:0000256" key="1">
    <source>
        <dbReference type="ARBA" id="ARBA00004141"/>
    </source>
</evidence>
<dbReference type="PANTHER" id="PTHR42829:SF2">
    <property type="entry name" value="NADH-UBIQUINONE OXIDOREDUCTASE CHAIN 5"/>
    <property type="match status" value="1"/>
</dbReference>
<feature type="transmembrane region" description="Helical" evidence="8">
    <location>
        <begin position="5"/>
        <end position="25"/>
    </location>
</feature>
<dbReference type="Pfam" id="PF00361">
    <property type="entry name" value="Proton_antipo_M"/>
    <property type="match status" value="1"/>
</dbReference>
<dbReference type="PRINTS" id="PR01434">
    <property type="entry name" value="NADHDHGNASE5"/>
</dbReference>
<organism evidence="10">
    <name type="scientific">Raillietina tetragona</name>
    <dbReference type="NCBI Taxonomy" id="984823"/>
    <lineage>
        <taxon>Eukaryota</taxon>
        <taxon>Metazoa</taxon>
        <taxon>Spiralia</taxon>
        <taxon>Lophotrochozoa</taxon>
        <taxon>Platyhelminthes</taxon>
        <taxon>Cestoda</taxon>
        <taxon>Eucestoda</taxon>
        <taxon>Cyclophyllidea</taxon>
        <taxon>Davaineidae</taxon>
        <taxon>Raillietina</taxon>
    </lineage>
</organism>
<feature type="transmembrane region" description="Helical" evidence="8">
    <location>
        <begin position="142"/>
        <end position="160"/>
    </location>
</feature>
<dbReference type="InterPro" id="IPR003945">
    <property type="entry name" value="NU5C-like"/>
</dbReference>
<keyword evidence="10" id="KW-0496">Mitochondrion</keyword>
<geneLocation type="mitochondrion" evidence="10"/>
<accession>A0A0U1Z8F4</accession>
<dbReference type="GO" id="GO:0003954">
    <property type="term" value="F:NADH dehydrogenase activity"/>
    <property type="evidence" value="ECO:0007669"/>
    <property type="project" value="TreeGrafter"/>
</dbReference>
<keyword evidence="4 8" id="KW-1133">Transmembrane helix</keyword>
<name>A0A0U1Z8F4_9CEST</name>
<evidence type="ECO:0000256" key="3">
    <source>
        <dbReference type="ARBA" id="ARBA00022692"/>
    </source>
</evidence>
<dbReference type="AlphaFoldDB" id="A0A0U1Z8F4"/>
<evidence type="ECO:0000256" key="7">
    <source>
        <dbReference type="ARBA" id="ARBA00049551"/>
    </source>
</evidence>
<dbReference type="EMBL" id="KP057580">
    <property type="protein sequence ID" value="AJP00020.1"/>
    <property type="molecule type" value="Genomic_DNA"/>
</dbReference>
<evidence type="ECO:0000256" key="6">
    <source>
        <dbReference type="ARBA" id="ARBA00031027"/>
    </source>
</evidence>
<gene>
    <name evidence="10" type="primary">nad5</name>
</gene>
<feature type="transmembrane region" description="Helical" evidence="8">
    <location>
        <begin position="224"/>
        <end position="246"/>
    </location>
</feature>
<reference evidence="10" key="2">
    <citation type="journal article" date="2015" name="Mitochondrial DNA">
        <title>The full mitochondrial genome sequence of Raillietina tetragona from chicken (Cestoda: Davaineidae).</title>
        <authorList>
            <person name="Liang J.Y."/>
            <person name="Lin R.Q."/>
        </authorList>
    </citation>
    <scope>NUCLEOTIDE SEQUENCE</scope>
</reference>
<feature type="transmembrane region" description="Helical" evidence="8">
    <location>
        <begin position="86"/>
        <end position="104"/>
    </location>
</feature>
<evidence type="ECO:0000256" key="4">
    <source>
        <dbReference type="ARBA" id="ARBA00022989"/>
    </source>
</evidence>
<dbReference type="GO" id="GO:0008137">
    <property type="term" value="F:NADH dehydrogenase (ubiquinone) activity"/>
    <property type="evidence" value="ECO:0007669"/>
    <property type="project" value="UniProtKB-EC"/>
</dbReference>
<evidence type="ECO:0000259" key="9">
    <source>
        <dbReference type="Pfam" id="PF00361"/>
    </source>
</evidence>
<comment type="subcellular location">
    <subcellularLocation>
        <location evidence="1">Membrane</location>
        <topology evidence="1">Multi-pass membrane protein</topology>
    </subcellularLocation>
</comment>
<feature type="transmembrane region" description="Helical" evidence="8">
    <location>
        <begin position="313"/>
        <end position="340"/>
    </location>
</feature>
<sequence length="526" mass="60588">MFVSVFFFILFVVIWCLWNYCINVFNELLNLDFVSLANWNWWINCELDSITLFVWLMLIICFIYVCGYTGHYFGKDSVGSINLSEMINIFVGVMLFLVCTSEFLSTLIFWEFLGVVSFFLILFYGSYLSLRSSIITLVSSRYGDVCLFLLIGCSYFIFGSSLISSIIFFFVIFTKSAGFPFISWLLEAMRAPTPVSSLVHSSTLVAAGVWFSMRYNLLEYLNNIFFFNVFLILTVFITGVCCFYFVDLKKIVALSTCNNISWCVLYLIYGDVCLAIFQLVAHGVAKCVLFMLVGDVMSGSGGSQAANCIYSPYFYGNWGIFSIFSVVLGLSGVPFVGVFFTKHIMLSSFNGVWNPFLFITIMGCVFLSYFYSFRLCSLVININASNSFGVLFFFNSWMIGYLWLFIGFFFEHSLPEHYTLSIYSNLVLLIFQFISCIIAYFLYYDNNFSYWNSTLFGCDNVVESFYSLMNNLVNNLNLFIHRWDNYTIFLFNNIVVKAVVSIYANNILNLLIYSTIIFVVWFVILY</sequence>
<feature type="domain" description="NADH:quinone oxidoreductase/Mrp antiporter transmembrane" evidence="9">
    <location>
        <begin position="102"/>
        <end position="361"/>
    </location>
</feature>
<feature type="transmembrane region" description="Helical" evidence="8">
    <location>
        <begin position="266"/>
        <end position="293"/>
    </location>
</feature>
<keyword evidence="3 8" id="KW-0812">Transmembrane</keyword>
<feature type="transmembrane region" description="Helical" evidence="8">
    <location>
        <begin position="391"/>
        <end position="410"/>
    </location>
</feature>
<proteinExistence type="predicted"/>
<dbReference type="GO" id="GO:0042773">
    <property type="term" value="P:ATP synthesis coupled electron transport"/>
    <property type="evidence" value="ECO:0007669"/>
    <property type="project" value="InterPro"/>
</dbReference>
<dbReference type="GO" id="GO:0016020">
    <property type="term" value="C:membrane"/>
    <property type="evidence" value="ECO:0007669"/>
    <property type="project" value="UniProtKB-SubCell"/>
</dbReference>
<feature type="transmembrane region" description="Helical" evidence="8">
    <location>
        <begin position="422"/>
        <end position="443"/>
    </location>
</feature>
<dbReference type="InterPro" id="IPR001750">
    <property type="entry name" value="ND/Mrp_TM"/>
</dbReference>
<feature type="transmembrane region" description="Helical" evidence="8">
    <location>
        <begin position="352"/>
        <end position="371"/>
    </location>
</feature>
<reference evidence="10" key="1">
    <citation type="submission" date="2014-10" db="EMBL/GenBank/DDBJ databases">
        <authorList>
            <person name="Seo M.-J."/>
            <person name="Seok Y.J."/>
            <person name="Cha I.-T."/>
        </authorList>
    </citation>
    <scope>NUCLEOTIDE SEQUENCE</scope>
</reference>
<dbReference type="PANTHER" id="PTHR42829">
    <property type="entry name" value="NADH-UBIQUINONE OXIDOREDUCTASE CHAIN 5"/>
    <property type="match status" value="1"/>
</dbReference>
<evidence type="ECO:0000256" key="5">
    <source>
        <dbReference type="ARBA" id="ARBA00023136"/>
    </source>
</evidence>
<evidence type="ECO:0000256" key="2">
    <source>
        <dbReference type="ARBA" id="ARBA00012944"/>
    </source>
</evidence>
<protein>
    <recommendedName>
        <fullName evidence="2">NADH:ubiquinone reductase (H(+)-translocating)</fullName>
        <ecNumber evidence="2">7.1.1.2</ecNumber>
    </recommendedName>
    <alternativeName>
        <fullName evidence="6">NADH dehydrogenase subunit 5</fullName>
    </alternativeName>
</protein>
<feature type="transmembrane region" description="Helical" evidence="8">
    <location>
        <begin position="507"/>
        <end position="525"/>
    </location>
</feature>
<dbReference type="GO" id="GO:0015990">
    <property type="term" value="P:electron transport coupled proton transport"/>
    <property type="evidence" value="ECO:0007669"/>
    <property type="project" value="TreeGrafter"/>
</dbReference>
<feature type="transmembrane region" description="Helical" evidence="8">
    <location>
        <begin position="52"/>
        <end position="74"/>
    </location>
</feature>
<evidence type="ECO:0000313" key="10">
    <source>
        <dbReference type="EMBL" id="AJP00020.1"/>
    </source>
</evidence>